<proteinExistence type="predicted"/>
<sequence>MSRSGIACFVVATLSSVVVAALAGPGPAVAAPAPPPSPSADPFYSWSAPLAGAAPGTVLRTRPVAFSQAGVTAPISATQVLYRTTADDGSPSTTVTTVLRPPTPGPTRILSYHTAYDGLGSACDPSYTLRGYAPTRVATAEQAVIAGWLAAGYTVVVPDYEGQDLRWTVGRESGYAALDGIRAAQRFLRVPTSTPTGLIGYSGGSVPTQWGAELAPRYAPELRIVGAAAGGLPVDPAHNLSYVSGSPQWSGVIPALAVAYQRAYGLDLRSFLSARGLAATSSIQDQCIGTFAGAFGRLTDADMVRPPYRSLLDVAAVREAVARNTMGTAGTPRAPLLLAVGQSDARGDTVMITADVAGLARTYCGRGARVVYERYAGADHTAAFPRFEASAFRYLTDRYSGSPARSTC</sequence>
<feature type="chain" id="PRO_5045878019" evidence="1">
    <location>
        <begin position="31"/>
        <end position="408"/>
    </location>
</feature>
<dbReference type="PIRSF" id="PIRSF029171">
    <property type="entry name" value="Esterase_LipA"/>
    <property type="match status" value="1"/>
</dbReference>
<dbReference type="InterPro" id="IPR029058">
    <property type="entry name" value="AB_hydrolase_fold"/>
</dbReference>
<dbReference type="PANTHER" id="PTHR34853">
    <property type="match status" value="1"/>
</dbReference>
<dbReference type="Gene3D" id="3.40.50.1820">
    <property type="entry name" value="alpha/beta hydrolase"/>
    <property type="match status" value="1"/>
</dbReference>
<organism evidence="2 3">
    <name type="scientific">Williamsia serinedens</name>
    <dbReference type="NCBI Taxonomy" id="391736"/>
    <lineage>
        <taxon>Bacteria</taxon>
        <taxon>Bacillati</taxon>
        <taxon>Actinomycetota</taxon>
        <taxon>Actinomycetes</taxon>
        <taxon>Mycobacteriales</taxon>
        <taxon>Nocardiaceae</taxon>
        <taxon>Williamsia</taxon>
    </lineage>
</organism>
<dbReference type="SUPFAM" id="SSF53474">
    <property type="entry name" value="alpha/beta-Hydrolases"/>
    <property type="match status" value="1"/>
</dbReference>
<dbReference type="InterPro" id="IPR005152">
    <property type="entry name" value="Lipase_secreted"/>
</dbReference>
<feature type="signal peptide" evidence="1">
    <location>
        <begin position="1"/>
        <end position="30"/>
    </location>
</feature>
<evidence type="ECO:0000313" key="2">
    <source>
        <dbReference type="EMBL" id="MCP2161359.1"/>
    </source>
</evidence>
<name>A0ABT1H294_9NOCA</name>
<dbReference type="RefSeq" id="WP_253654919.1">
    <property type="nucleotide sequence ID" value="NZ_BAAAOE010000002.1"/>
</dbReference>
<protein>
    <submittedName>
        <fullName evidence="2">Secretory lipase</fullName>
    </submittedName>
</protein>
<evidence type="ECO:0000313" key="3">
    <source>
        <dbReference type="Proteomes" id="UP001205740"/>
    </source>
</evidence>
<dbReference type="Proteomes" id="UP001205740">
    <property type="component" value="Unassembled WGS sequence"/>
</dbReference>
<accession>A0ABT1H294</accession>
<reference evidence="2 3" key="1">
    <citation type="submission" date="2022-06" db="EMBL/GenBank/DDBJ databases">
        <title>Genomic Encyclopedia of Archaeal and Bacterial Type Strains, Phase II (KMG-II): from individual species to whole genera.</title>
        <authorList>
            <person name="Goeker M."/>
        </authorList>
    </citation>
    <scope>NUCLEOTIDE SEQUENCE [LARGE SCALE GENOMIC DNA]</scope>
    <source>
        <strain evidence="2 3">DSM 45037</strain>
    </source>
</reference>
<gene>
    <name evidence="2" type="ORF">LX12_002554</name>
</gene>
<keyword evidence="1" id="KW-0732">Signal</keyword>
<dbReference type="EMBL" id="JAMTCG010000004">
    <property type="protein sequence ID" value="MCP2161359.1"/>
    <property type="molecule type" value="Genomic_DNA"/>
</dbReference>
<keyword evidence="3" id="KW-1185">Reference proteome</keyword>
<comment type="caution">
    <text evidence="2">The sequence shown here is derived from an EMBL/GenBank/DDBJ whole genome shotgun (WGS) entry which is preliminary data.</text>
</comment>
<evidence type="ECO:0000256" key="1">
    <source>
        <dbReference type="SAM" id="SignalP"/>
    </source>
</evidence>
<dbReference type="Pfam" id="PF03583">
    <property type="entry name" value="LIP"/>
    <property type="match status" value="1"/>
</dbReference>
<dbReference type="PANTHER" id="PTHR34853:SF1">
    <property type="entry name" value="LIPASE 5"/>
    <property type="match status" value="1"/>
</dbReference>
<dbReference type="Gene3D" id="1.10.260.130">
    <property type="match status" value="1"/>
</dbReference>